<dbReference type="FunFam" id="3.40.50.2300:FF:000016">
    <property type="entry name" value="Taste 1 receptor member 2"/>
    <property type="match status" value="1"/>
</dbReference>
<dbReference type="GO" id="GO:0004984">
    <property type="term" value="F:olfactory receptor activity"/>
    <property type="evidence" value="ECO:0007669"/>
    <property type="project" value="Ensembl"/>
</dbReference>
<dbReference type="GO" id="GO:0005886">
    <property type="term" value="C:plasma membrane"/>
    <property type="evidence" value="ECO:0007669"/>
    <property type="project" value="UniProtKB-SubCell"/>
</dbReference>
<dbReference type="Proteomes" id="UP000261500">
    <property type="component" value="Unplaced"/>
</dbReference>
<evidence type="ECO:0000256" key="6">
    <source>
        <dbReference type="ARBA" id="ARBA00022989"/>
    </source>
</evidence>
<reference evidence="15" key="1">
    <citation type="submission" date="2025-08" db="UniProtKB">
        <authorList>
            <consortium name="Ensembl"/>
        </authorList>
    </citation>
    <scope>IDENTIFICATION</scope>
</reference>
<evidence type="ECO:0000256" key="1">
    <source>
        <dbReference type="ARBA" id="ARBA00004651"/>
    </source>
</evidence>
<comment type="subcellular location">
    <subcellularLocation>
        <location evidence="1">Cell membrane</location>
        <topology evidence="1">Multi-pass membrane protein</topology>
    </subcellularLocation>
</comment>
<dbReference type="SUPFAM" id="SSF53822">
    <property type="entry name" value="Periplasmic binding protein-like I"/>
    <property type="match status" value="1"/>
</dbReference>
<keyword evidence="3" id="KW-1003">Cell membrane</keyword>
<evidence type="ECO:0000256" key="5">
    <source>
        <dbReference type="ARBA" id="ARBA00022729"/>
    </source>
</evidence>
<feature type="transmembrane region" description="Helical" evidence="12">
    <location>
        <begin position="673"/>
        <end position="693"/>
    </location>
</feature>
<accession>A0A3B3UIX6</accession>
<feature type="transmembrane region" description="Helical" evidence="12">
    <location>
        <begin position="750"/>
        <end position="770"/>
    </location>
</feature>
<dbReference type="PANTHER" id="PTHR24061:SF1">
    <property type="entry name" value="VOMERONASAL 2, RECEPTOR 2-RELATED"/>
    <property type="match status" value="1"/>
</dbReference>
<keyword evidence="7" id="KW-0297">G-protein coupled receptor</keyword>
<evidence type="ECO:0000256" key="12">
    <source>
        <dbReference type="SAM" id="Phobius"/>
    </source>
</evidence>
<dbReference type="PROSITE" id="PS50259">
    <property type="entry name" value="G_PROTEIN_RECEP_F3_4"/>
    <property type="match status" value="1"/>
</dbReference>
<dbReference type="GO" id="GO:0004930">
    <property type="term" value="F:G protein-coupled receptor activity"/>
    <property type="evidence" value="ECO:0007669"/>
    <property type="project" value="UniProtKB-KW"/>
</dbReference>
<evidence type="ECO:0000256" key="11">
    <source>
        <dbReference type="ARBA" id="ARBA00023224"/>
    </source>
</evidence>
<keyword evidence="11" id="KW-0807">Transducer</keyword>
<dbReference type="AlphaFoldDB" id="A0A3B3UIX6"/>
<feature type="chain" id="PRO_5017312451" evidence="13">
    <location>
        <begin position="25"/>
        <end position="856"/>
    </location>
</feature>
<dbReference type="Gene3D" id="2.10.50.30">
    <property type="entry name" value="GPCR, family 3, nine cysteines domain"/>
    <property type="match status" value="1"/>
</dbReference>
<keyword evidence="8 12" id="KW-0472">Membrane</keyword>
<sequence length="856" mass="94312">RLLVNKCFLLGLFCFFCAYGSLWAQSTCKLKAKFNLSGYKDVEKKRVVIGGMFPVHMSVASSDSNTSKLPVSSGCAGFNFRTFRWTQTMLFAINEINQREDLLPNTDLGYVIYDSCFTISKAVEGTLTYLTGQDEAVPNYRCGNGPPLATLVGAGGSDLSIATARILGLYHFPQVSYCSTCSALNNKFQFPTFLRTIPNDLHQSTAMAQLVLHFGWTWVGTIAADDDYGKYGIKDFKEQVEEAGVCISFSETLPKVSSPEAIQSIVQTVVESTAKIIVVFSSDVDLSPLISELLRHNVTNRTWIASEAWVTSALINQPGVGPVNSLLSGTLGFGVKKADIPGLQRHLLDLDPYADALTEEFWETVGLNEFDPINWKTWHILNRHLEDIHVVNLSIVYKAVYAVAHALHNLEHCEDGKGPFVGGSCANITNFEPWQLMYYVKNVRYKMPNTGEEIYFEDGDIEGFYDIINWQISDNGEISYVTVGHYNGSAAAEEKMHIRNESIVWNNEELEPPRSVCSENCEPGTRKGIRQGEPVCCFDCIPCADGEISNTTSQYARECILCTGDDWSNDAHDACVPKIIEFLAFGEPLGITLIVISAFGALVTIAVGVVLVMHIGTPLVKANDALLSFLLLLSLVVTFLCSIVFLGEPQNWSCMTSQVALALGFLTLEIKTYLLILGYPGTCTVWLIILPPHPVKNTAAQNVKIILECDEGSVVFICCIFAYDILLALLAFIFAFTARKLEDHFSEAKSMTFGMLVFFIVWISFVPAYLSTRGKFMVAVQIFAILASSFGLLTCIFLPKCYILLVKPERNKEELMKPRPKPKDGSSTGTSASLATAATDVNASFASTAIDDQPEN</sequence>
<feature type="domain" description="G-protein coupled receptors family 3 profile" evidence="14">
    <location>
        <begin position="589"/>
        <end position="820"/>
    </location>
</feature>
<protein>
    <submittedName>
        <fullName evidence="15">Vomeronasal 2, receptor 1</fullName>
    </submittedName>
</protein>
<feature type="transmembrane region" description="Helical" evidence="12">
    <location>
        <begin position="589"/>
        <end position="613"/>
    </location>
</feature>
<organism evidence="15 16">
    <name type="scientific">Poecilia latipinna</name>
    <name type="common">sailfin molly</name>
    <dbReference type="NCBI Taxonomy" id="48699"/>
    <lineage>
        <taxon>Eukaryota</taxon>
        <taxon>Metazoa</taxon>
        <taxon>Chordata</taxon>
        <taxon>Craniata</taxon>
        <taxon>Vertebrata</taxon>
        <taxon>Euteleostomi</taxon>
        <taxon>Actinopterygii</taxon>
        <taxon>Neopterygii</taxon>
        <taxon>Teleostei</taxon>
        <taxon>Neoteleostei</taxon>
        <taxon>Acanthomorphata</taxon>
        <taxon>Ovalentaria</taxon>
        <taxon>Atherinomorphae</taxon>
        <taxon>Cyprinodontiformes</taxon>
        <taxon>Poeciliidae</taxon>
        <taxon>Poeciliinae</taxon>
        <taxon>Poecilia</taxon>
    </lineage>
</organism>
<dbReference type="InterPro" id="IPR000068">
    <property type="entry name" value="GPCR_3_Ca_sens_rcpt-rel"/>
</dbReference>
<dbReference type="FunFam" id="2.10.50.30:FF:000002">
    <property type="entry name" value="Vomeronasal 2 receptor, h1"/>
    <property type="match status" value="1"/>
</dbReference>
<keyword evidence="9" id="KW-0675">Receptor</keyword>
<dbReference type="PRINTS" id="PR00592">
    <property type="entry name" value="CASENSINGR"/>
</dbReference>
<dbReference type="InterPro" id="IPR001828">
    <property type="entry name" value="ANF_lig-bd_rcpt"/>
</dbReference>
<evidence type="ECO:0000256" key="2">
    <source>
        <dbReference type="ARBA" id="ARBA00007242"/>
    </source>
</evidence>
<evidence type="ECO:0000256" key="3">
    <source>
        <dbReference type="ARBA" id="ARBA00022475"/>
    </source>
</evidence>
<evidence type="ECO:0000256" key="10">
    <source>
        <dbReference type="ARBA" id="ARBA00023180"/>
    </source>
</evidence>
<dbReference type="STRING" id="48699.ENSPLAP00000012594"/>
<keyword evidence="16" id="KW-1185">Reference proteome</keyword>
<proteinExistence type="inferred from homology"/>
<keyword evidence="4 12" id="KW-0812">Transmembrane</keyword>
<feature type="transmembrane region" description="Helical" evidence="12">
    <location>
        <begin position="776"/>
        <end position="798"/>
    </location>
</feature>
<dbReference type="CDD" id="cd06364">
    <property type="entry name" value="PBP1_CaSR"/>
    <property type="match status" value="1"/>
</dbReference>
<dbReference type="Ensembl" id="ENSPLAT00000029642.1">
    <property type="protein sequence ID" value="ENSPLAP00000012594.1"/>
    <property type="gene ID" value="ENSPLAG00000015967.1"/>
</dbReference>
<evidence type="ECO:0000256" key="9">
    <source>
        <dbReference type="ARBA" id="ARBA00023170"/>
    </source>
</evidence>
<keyword evidence="6 12" id="KW-1133">Transmembrane helix</keyword>
<dbReference type="PANTHER" id="PTHR24061">
    <property type="entry name" value="CALCIUM-SENSING RECEPTOR-RELATED"/>
    <property type="match status" value="1"/>
</dbReference>
<evidence type="ECO:0000313" key="16">
    <source>
        <dbReference type="Proteomes" id="UP000261500"/>
    </source>
</evidence>
<dbReference type="Pfam" id="PF00003">
    <property type="entry name" value="7tm_3"/>
    <property type="match status" value="2"/>
</dbReference>
<dbReference type="InterPro" id="IPR011500">
    <property type="entry name" value="GPCR_3_9-Cys_dom"/>
</dbReference>
<evidence type="ECO:0000256" key="7">
    <source>
        <dbReference type="ARBA" id="ARBA00023040"/>
    </source>
</evidence>
<keyword evidence="10" id="KW-0325">Glycoprotein</keyword>
<comment type="similarity">
    <text evidence="2">Belongs to the G-protein coupled receptor 3 family.</text>
</comment>
<dbReference type="InterPro" id="IPR038550">
    <property type="entry name" value="GPCR_3_9-Cys_sf"/>
</dbReference>
<keyword evidence="5 13" id="KW-0732">Signal</keyword>
<evidence type="ECO:0000256" key="13">
    <source>
        <dbReference type="SAM" id="SignalP"/>
    </source>
</evidence>
<dbReference type="Pfam" id="PF01094">
    <property type="entry name" value="ANF_receptor"/>
    <property type="match status" value="1"/>
</dbReference>
<dbReference type="Pfam" id="PF07562">
    <property type="entry name" value="NCD3G"/>
    <property type="match status" value="1"/>
</dbReference>
<dbReference type="GeneTree" id="ENSGT00940000160473"/>
<dbReference type="InterPro" id="IPR000337">
    <property type="entry name" value="GPCR_3"/>
</dbReference>
<evidence type="ECO:0000256" key="4">
    <source>
        <dbReference type="ARBA" id="ARBA00022692"/>
    </source>
</evidence>
<reference evidence="15" key="2">
    <citation type="submission" date="2025-09" db="UniProtKB">
        <authorList>
            <consortium name="Ensembl"/>
        </authorList>
    </citation>
    <scope>IDENTIFICATION</scope>
</reference>
<dbReference type="InterPro" id="IPR028082">
    <property type="entry name" value="Peripla_BP_I"/>
</dbReference>
<evidence type="ECO:0000313" key="15">
    <source>
        <dbReference type="Ensembl" id="ENSPLAP00000012594.1"/>
    </source>
</evidence>
<feature type="transmembrane region" description="Helical" evidence="12">
    <location>
        <begin position="625"/>
        <end position="646"/>
    </location>
</feature>
<dbReference type="PRINTS" id="PR00248">
    <property type="entry name" value="GPCRMGR"/>
</dbReference>
<dbReference type="InterPro" id="IPR017978">
    <property type="entry name" value="GPCR_3_C"/>
</dbReference>
<name>A0A3B3UIX6_9TELE</name>
<feature type="signal peptide" evidence="13">
    <location>
        <begin position="1"/>
        <end position="24"/>
    </location>
</feature>
<dbReference type="Gene3D" id="3.40.50.2300">
    <property type="match status" value="2"/>
</dbReference>
<feature type="transmembrane region" description="Helical" evidence="12">
    <location>
        <begin position="713"/>
        <end position="738"/>
    </location>
</feature>
<evidence type="ECO:0000256" key="8">
    <source>
        <dbReference type="ARBA" id="ARBA00023136"/>
    </source>
</evidence>
<evidence type="ECO:0000259" key="14">
    <source>
        <dbReference type="PROSITE" id="PS50259"/>
    </source>
</evidence>